<dbReference type="OrthoDB" id="9800053at2"/>
<feature type="transmembrane region" description="Helical" evidence="1">
    <location>
        <begin position="163"/>
        <end position="184"/>
    </location>
</feature>
<evidence type="ECO:0000256" key="1">
    <source>
        <dbReference type="SAM" id="Phobius"/>
    </source>
</evidence>
<dbReference type="Proteomes" id="UP000242818">
    <property type="component" value="Unassembled WGS sequence"/>
</dbReference>
<protein>
    <submittedName>
        <fullName evidence="2">Uncharacterized membrane protein SpoIIM, required for sporulation</fullName>
    </submittedName>
</protein>
<feature type="transmembrane region" description="Helical" evidence="1">
    <location>
        <begin position="196"/>
        <end position="213"/>
    </location>
</feature>
<dbReference type="PANTHER" id="PTHR35337:SF1">
    <property type="entry name" value="SLR1478 PROTEIN"/>
    <property type="match status" value="1"/>
</dbReference>
<dbReference type="PANTHER" id="PTHR35337">
    <property type="entry name" value="SLR1478 PROTEIN"/>
    <property type="match status" value="1"/>
</dbReference>
<keyword evidence="1" id="KW-0472">Membrane</keyword>
<accession>A0A1C4G1Y7</accession>
<feature type="transmembrane region" description="Helical" evidence="1">
    <location>
        <begin position="258"/>
        <end position="276"/>
    </location>
</feature>
<dbReference type="RefSeq" id="WP_089715333.1">
    <property type="nucleotide sequence ID" value="NZ_FMAR01000019.1"/>
</dbReference>
<evidence type="ECO:0000313" key="3">
    <source>
        <dbReference type="Proteomes" id="UP000242818"/>
    </source>
</evidence>
<keyword evidence="1" id="KW-0812">Transmembrane</keyword>
<keyword evidence="3" id="KW-1185">Reference proteome</keyword>
<dbReference type="EMBL" id="FMAR01000019">
    <property type="protein sequence ID" value="SCC61885.1"/>
    <property type="molecule type" value="Genomic_DNA"/>
</dbReference>
<gene>
    <name evidence="2" type="ORF">GA0116948_11947</name>
</gene>
<feature type="transmembrane region" description="Helical" evidence="1">
    <location>
        <begin position="95"/>
        <end position="115"/>
    </location>
</feature>
<dbReference type="InterPro" id="IPR002798">
    <property type="entry name" value="SpoIIM-like"/>
</dbReference>
<proteinExistence type="predicted"/>
<organism evidence="2 3">
    <name type="scientific">Chitinophaga costaii</name>
    <dbReference type="NCBI Taxonomy" id="1335309"/>
    <lineage>
        <taxon>Bacteria</taxon>
        <taxon>Pseudomonadati</taxon>
        <taxon>Bacteroidota</taxon>
        <taxon>Chitinophagia</taxon>
        <taxon>Chitinophagales</taxon>
        <taxon>Chitinophagaceae</taxon>
        <taxon>Chitinophaga</taxon>
    </lineage>
</organism>
<sequence length="330" mass="37021">MRESLFIKRNLERWQKIQQEPAKDPDEMAAEFTTLLDDLAYAKTFYSYSKVTRYINGMAAGIYQRIYKNRKEDQGRIRSFFALELPLLFRRNQGIFLFTTLFFIFFCVIAAFSAAHDDTFVRGVLSDSYINMTEQNIAKGDPFGVYNDGNELLMFLEIAKNNISIALSCFVTGIALCLGPAYLLVVNGMMLGAFQYYFFSKGLGAASVLVIWIHGTLEISAIILSGTAGFVMGSKILFPGTRKRVDALKQGAKDGLKIMVMVIPMLLCAGFLEGFVTRHTHMPLAASISILALSLSFVVGYFVFYPIYLHRRGYVLEPDGAIIRPAKKNV</sequence>
<reference evidence="2 3" key="1">
    <citation type="submission" date="2016-08" db="EMBL/GenBank/DDBJ databases">
        <authorList>
            <person name="Seilhamer J.J."/>
        </authorList>
    </citation>
    <scope>NUCLEOTIDE SEQUENCE [LARGE SCALE GENOMIC DNA]</scope>
    <source>
        <strain evidence="2 3">A37T2</strain>
    </source>
</reference>
<feature type="transmembrane region" description="Helical" evidence="1">
    <location>
        <begin position="282"/>
        <end position="304"/>
    </location>
</feature>
<evidence type="ECO:0000313" key="2">
    <source>
        <dbReference type="EMBL" id="SCC61885.1"/>
    </source>
</evidence>
<name>A0A1C4G1Y7_9BACT</name>
<dbReference type="AlphaFoldDB" id="A0A1C4G1Y7"/>
<dbReference type="Pfam" id="PF01944">
    <property type="entry name" value="SpoIIM"/>
    <property type="match status" value="1"/>
</dbReference>
<keyword evidence="1" id="KW-1133">Transmembrane helix</keyword>
<dbReference type="STRING" id="1335309.GA0116948_11947"/>
<feature type="transmembrane region" description="Helical" evidence="1">
    <location>
        <begin position="219"/>
        <end position="238"/>
    </location>
</feature>